<keyword evidence="2" id="KW-0812">Transmembrane</keyword>
<gene>
    <name evidence="3" type="ORF">dnm_002300</name>
</gene>
<sequence length="576" mass="65226">MESHRYIKSALWLSAGYFMTTCLVGNYILLLWVTIMFIIFNFYVSLTFLFEKGRITSDVILLNLAQLALFYRLHIQIYAILGPANYSYASLPRWYDWAELIIIHALRAVDLLDMIEAYGIRLQNVRNQSVVSGLALFSMHMMVDIFILGAIFNAVSRRSRESVTIMQFMEEMENTLMSPKSFLFLGLMVMLYLIGYTAEHLFKFNDYPIYSLRSDTSCPNIRILNNFYLWPLDNILRTLDFGDAFQIFGWRLHTVERTMNSATLAVCFRFMVATYTIGVVNHLYLRLLGGQGKTVEDLTAICISSKYSQGERLIALEALKKFGAYADSVAPHLIESLAYVEKQYNSTVILLKIAAPAIPHLVKALADSNPVIRDAVIEILEETDSEWPRSEEASGAIPHLVKQLANVEADVRCAALNVLEKIDTLWFQRKETRRKIPYFIKLLAHRNASIRIGSAYALIFVGPAAKKAIFRLVKMLADSNMFARGAAAAALENIDPQWQQSEFAHNAIPYLVKMLGDDEANVRDAATEVLEKIDLSWPGTKGAHSAVPYLVKVLADTENEGVRNSVRKALHKIDPF</sequence>
<feature type="transmembrane region" description="Helical" evidence="2">
    <location>
        <begin position="176"/>
        <end position="198"/>
    </location>
</feature>
<dbReference type="Pfam" id="PF13646">
    <property type="entry name" value="HEAT_2"/>
    <property type="match status" value="1"/>
</dbReference>
<evidence type="ECO:0000256" key="1">
    <source>
        <dbReference type="ARBA" id="ARBA00045876"/>
    </source>
</evidence>
<accession>A0A975GK14</accession>
<dbReference type="PROSITE" id="PS50077">
    <property type="entry name" value="HEAT_REPEAT"/>
    <property type="match status" value="2"/>
</dbReference>
<dbReference type="Proteomes" id="UP000663722">
    <property type="component" value="Chromosome"/>
</dbReference>
<dbReference type="KEGG" id="dmm:dnm_002300"/>
<evidence type="ECO:0000256" key="2">
    <source>
        <dbReference type="SAM" id="Phobius"/>
    </source>
</evidence>
<keyword evidence="2" id="KW-0472">Membrane</keyword>
<keyword evidence="2" id="KW-1133">Transmembrane helix</keyword>
<feature type="transmembrane region" description="Helical" evidence="2">
    <location>
        <begin position="61"/>
        <end position="81"/>
    </location>
</feature>
<name>A0A975GK14_9BACT</name>
<feature type="transmembrane region" description="Helical" evidence="2">
    <location>
        <begin position="134"/>
        <end position="155"/>
    </location>
</feature>
<dbReference type="EMBL" id="CP061800">
    <property type="protein sequence ID" value="QTA84236.1"/>
    <property type="molecule type" value="Genomic_DNA"/>
</dbReference>
<dbReference type="PANTHER" id="PTHR12697:SF5">
    <property type="entry name" value="DEOXYHYPUSINE HYDROXYLASE"/>
    <property type="match status" value="1"/>
</dbReference>
<organism evidence="3 4">
    <name type="scientific">Desulfonema magnum</name>
    <dbReference type="NCBI Taxonomy" id="45655"/>
    <lineage>
        <taxon>Bacteria</taxon>
        <taxon>Pseudomonadati</taxon>
        <taxon>Thermodesulfobacteriota</taxon>
        <taxon>Desulfobacteria</taxon>
        <taxon>Desulfobacterales</taxon>
        <taxon>Desulfococcaceae</taxon>
        <taxon>Desulfonema</taxon>
    </lineage>
</organism>
<dbReference type="PANTHER" id="PTHR12697">
    <property type="entry name" value="PBS LYASE HEAT-LIKE PROTEIN"/>
    <property type="match status" value="1"/>
</dbReference>
<keyword evidence="4" id="KW-1185">Reference proteome</keyword>
<dbReference type="Gene3D" id="1.25.10.10">
    <property type="entry name" value="Leucine-rich Repeat Variant"/>
    <property type="match status" value="2"/>
</dbReference>
<dbReference type="GO" id="GO:0016491">
    <property type="term" value="F:oxidoreductase activity"/>
    <property type="evidence" value="ECO:0007669"/>
    <property type="project" value="TreeGrafter"/>
</dbReference>
<feature type="transmembrane region" description="Helical" evidence="2">
    <location>
        <begin position="27"/>
        <end position="49"/>
    </location>
</feature>
<dbReference type="InterPro" id="IPR011989">
    <property type="entry name" value="ARM-like"/>
</dbReference>
<dbReference type="InterPro" id="IPR016024">
    <property type="entry name" value="ARM-type_fold"/>
</dbReference>
<dbReference type="AlphaFoldDB" id="A0A975GK14"/>
<protein>
    <submittedName>
        <fullName evidence="3">Armadillo-type fold-containing</fullName>
    </submittedName>
</protein>
<evidence type="ECO:0000313" key="3">
    <source>
        <dbReference type="EMBL" id="QTA84236.1"/>
    </source>
</evidence>
<reference evidence="3" key="1">
    <citation type="journal article" date="2021" name="Microb. Physiol.">
        <title>Proteogenomic Insights into the Physiology of Marine, Sulfate-Reducing, Filamentous Desulfonema limicola and Desulfonema magnum.</title>
        <authorList>
            <person name="Schnaars V."/>
            <person name="Wohlbrand L."/>
            <person name="Scheve S."/>
            <person name="Hinrichs C."/>
            <person name="Reinhardt R."/>
            <person name="Rabus R."/>
        </authorList>
    </citation>
    <scope>NUCLEOTIDE SEQUENCE</scope>
    <source>
        <strain evidence="3">4be13</strain>
    </source>
</reference>
<comment type="function">
    <text evidence="1">Catalyzes the hydroxylation of the N(6)-(4-aminobutyl)-L-lysine intermediate produced by deoxyhypusine synthase/DHPS on a critical lysine of the eukaryotic translation initiation factor 5A/eIF-5A. This is the second step of the post-translational modification of that lysine into an unusual amino acid residue named hypusine. Hypusination is unique to mature eIF-5A factor and is essential for its function.</text>
</comment>
<dbReference type="SUPFAM" id="SSF48371">
    <property type="entry name" value="ARM repeat"/>
    <property type="match status" value="1"/>
</dbReference>
<dbReference type="InterPro" id="IPR021133">
    <property type="entry name" value="HEAT_type_2"/>
</dbReference>
<proteinExistence type="predicted"/>
<evidence type="ECO:0000313" key="4">
    <source>
        <dbReference type="Proteomes" id="UP000663722"/>
    </source>
</evidence>